<reference evidence="1" key="1">
    <citation type="journal article" date="2021" name="Proc. Natl. Acad. Sci. U.S.A.">
        <title>A Catalog of Tens of Thousands of Viruses from Human Metagenomes Reveals Hidden Associations with Chronic Diseases.</title>
        <authorList>
            <person name="Tisza M.J."/>
            <person name="Buck C.B."/>
        </authorList>
    </citation>
    <scope>NUCLEOTIDE SEQUENCE</scope>
    <source>
        <strain evidence="1">CtegP15</strain>
    </source>
</reference>
<sequence length="102" mass="12199">MRFDKEVYFYTEKSNYNAKTGDYDRLKPSEVPRMASVNQTETAMIRMVYDSIPQESLTVRLQNKYKNPFDYIRIGKKLYKVDKRIDLYTKQAFIVSEVQHGR</sequence>
<dbReference type="EMBL" id="BK015319">
    <property type="protein sequence ID" value="DAE01086.1"/>
    <property type="molecule type" value="Genomic_DNA"/>
</dbReference>
<accession>A0A8S5P1V8</accession>
<protein>
    <submittedName>
        <fullName evidence="1">Head closure knob</fullName>
    </submittedName>
</protein>
<organism evidence="1">
    <name type="scientific">Myoviridae sp. ctegP15</name>
    <dbReference type="NCBI Taxonomy" id="2825146"/>
    <lineage>
        <taxon>Viruses</taxon>
        <taxon>Duplodnaviria</taxon>
        <taxon>Heunggongvirae</taxon>
        <taxon>Uroviricota</taxon>
        <taxon>Caudoviricetes</taxon>
    </lineage>
</organism>
<name>A0A8S5P1V8_9CAUD</name>
<proteinExistence type="predicted"/>
<evidence type="ECO:0000313" key="1">
    <source>
        <dbReference type="EMBL" id="DAE01086.1"/>
    </source>
</evidence>